<dbReference type="Proteomes" id="UP000377595">
    <property type="component" value="Unassembled WGS sequence"/>
</dbReference>
<dbReference type="OrthoDB" id="8417725at2"/>
<feature type="domain" description="Activator of Hsp90 ATPase homologue 1/2-like C-terminal" evidence="2">
    <location>
        <begin position="18"/>
        <end position="138"/>
    </location>
</feature>
<dbReference type="EMBL" id="BLAF01000015">
    <property type="protein sequence ID" value="GES20140.1"/>
    <property type="molecule type" value="Genomic_DNA"/>
</dbReference>
<dbReference type="InterPro" id="IPR013538">
    <property type="entry name" value="ASHA1/2-like_C"/>
</dbReference>
<accession>A0A5M3XGH6</accession>
<protein>
    <recommendedName>
        <fullName evidence="2">Activator of Hsp90 ATPase homologue 1/2-like C-terminal domain-containing protein</fullName>
    </recommendedName>
</protein>
<reference evidence="3 4" key="1">
    <citation type="submission" date="2019-10" db="EMBL/GenBank/DDBJ databases">
        <title>Whole genome shotgun sequence of Acrocarpospora pleiomorpha NBRC 16267.</title>
        <authorList>
            <person name="Ichikawa N."/>
            <person name="Kimura A."/>
            <person name="Kitahashi Y."/>
            <person name="Komaki H."/>
            <person name="Oguchi A."/>
        </authorList>
    </citation>
    <scope>NUCLEOTIDE SEQUENCE [LARGE SCALE GENOMIC DNA]</scope>
    <source>
        <strain evidence="3 4">NBRC 16267</strain>
    </source>
</reference>
<dbReference type="InterPro" id="IPR023393">
    <property type="entry name" value="START-like_dom_sf"/>
</dbReference>
<evidence type="ECO:0000313" key="3">
    <source>
        <dbReference type="EMBL" id="GES20140.1"/>
    </source>
</evidence>
<organism evidence="3 4">
    <name type="scientific">Acrocarpospora pleiomorpha</name>
    <dbReference type="NCBI Taxonomy" id="90975"/>
    <lineage>
        <taxon>Bacteria</taxon>
        <taxon>Bacillati</taxon>
        <taxon>Actinomycetota</taxon>
        <taxon>Actinomycetes</taxon>
        <taxon>Streptosporangiales</taxon>
        <taxon>Streptosporangiaceae</taxon>
        <taxon>Acrocarpospora</taxon>
    </lineage>
</organism>
<dbReference type="Pfam" id="PF08327">
    <property type="entry name" value="AHSA1"/>
    <property type="match status" value="1"/>
</dbReference>
<dbReference type="Gene3D" id="3.30.530.20">
    <property type="match status" value="1"/>
</dbReference>
<dbReference type="SUPFAM" id="SSF55961">
    <property type="entry name" value="Bet v1-like"/>
    <property type="match status" value="1"/>
</dbReference>
<evidence type="ECO:0000313" key="4">
    <source>
        <dbReference type="Proteomes" id="UP000377595"/>
    </source>
</evidence>
<evidence type="ECO:0000259" key="2">
    <source>
        <dbReference type="Pfam" id="PF08327"/>
    </source>
</evidence>
<sequence>MTDDRDAHVTRAEVEIAAGPEEVWAAITTASGSAAWSFPADVEPREGGAVRLHRGPFGPDAAATVTAWEPPYRFAYLERAVAPDPTIATEFLVEARAHGSCVVRVISSLYADGEGWDDIAEEAGTGWRMSLLLLRSYLTHFSGRPAARLDLTVPVSAPPAARAEVGALVARALGVGGLAAGAPFRTPENAPHTSGTLEHLGPFFVLLRAAQPCPALLAISSFPMDAVTLSVNVAGRLYGPGADAVAARELPHWHEWLTRLVAGIEH</sequence>
<dbReference type="AlphaFoldDB" id="A0A5M3XGH6"/>
<gene>
    <name evidence="3" type="ORF">Aple_030360</name>
</gene>
<comment type="caution">
    <text evidence="3">The sequence shown here is derived from an EMBL/GenBank/DDBJ whole genome shotgun (WGS) entry which is preliminary data.</text>
</comment>
<name>A0A5M3XGH6_9ACTN</name>
<evidence type="ECO:0000256" key="1">
    <source>
        <dbReference type="ARBA" id="ARBA00006817"/>
    </source>
</evidence>
<keyword evidence="4" id="KW-1185">Reference proteome</keyword>
<dbReference type="RefSeq" id="WP_155345197.1">
    <property type="nucleotide sequence ID" value="NZ_BAAAHM010000003.1"/>
</dbReference>
<proteinExistence type="inferred from homology"/>
<comment type="similarity">
    <text evidence="1">Belongs to the AHA1 family.</text>
</comment>
<dbReference type="CDD" id="cd07814">
    <property type="entry name" value="SRPBCC_CalC_Aha1-like"/>
    <property type="match status" value="1"/>
</dbReference>